<dbReference type="STRING" id="1142394.PSMK_10330"/>
<dbReference type="Gene3D" id="3.40.50.150">
    <property type="entry name" value="Vaccinia Virus protein VP39"/>
    <property type="match status" value="1"/>
</dbReference>
<evidence type="ECO:0000259" key="1">
    <source>
        <dbReference type="Pfam" id="PF13649"/>
    </source>
</evidence>
<dbReference type="SUPFAM" id="SSF53335">
    <property type="entry name" value="S-adenosyl-L-methionine-dependent methyltransferases"/>
    <property type="match status" value="1"/>
</dbReference>
<dbReference type="HOGENOM" id="CLU_1298799_0_0_0"/>
<dbReference type="KEGG" id="phm:PSMK_10330"/>
<keyword evidence="3" id="KW-1185">Reference proteome</keyword>
<dbReference type="CDD" id="cd02440">
    <property type="entry name" value="AdoMet_MTases"/>
    <property type="match status" value="1"/>
</dbReference>
<dbReference type="Pfam" id="PF13649">
    <property type="entry name" value="Methyltransf_25"/>
    <property type="match status" value="1"/>
</dbReference>
<feature type="domain" description="Methyltransferase" evidence="1">
    <location>
        <begin position="54"/>
        <end position="142"/>
    </location>
</feature>
<organism evidence="2 3">
    <name type="scientific">Phycisphaera mikurensis (strain NBRC 102666 / KCTC 22515 / FYK2301M01)</name>
    <dbReference type="NCBI Taxonomy" id="1142394"/>
    <lineage>
        <taxon>Bacteria</taxon>
        <taxon>Pseudomonadati</taxon>
        <taxon>Planctomycetota</taxon>
        <taxon>Phycisphaerae</taxon>
        <taxon>Phycisphaerales</taxon>
        <taxon>Phycisphaeraceae</taxon>
        <taxon>Phycisphaera</taxon>
    </lineage>
</organism>
<name>I0ID54_PHYMF</name>
<protein>
    <recommendedName>
        <fullName evidence="1">Methyltransferase domain-containing protein</fullName>
    </recommendedName>
</protein>
<dbReference type="eggNOG" id="COG2265">
    <property type="taxonomic scope" value="Bacteria"/>
</dbReference>
<dbReference type="InterPro" id="IPR029063">
    <property type="entry name" value="SAM-dependent_MTases_sf"/>
</dbReference>
<evidence type="ECO:0000313" key="2">
    <source>
        <dbReference type="EMBL" id="BAM03192.1"/>
    </source>
</evidence>
<dbReference type="AlphaFoldDB" id="I0ID54"/>
<dbReference type="InterPro" id="IPR041698">
    <property type="entry name" value="Methyltransf_25"/>
</dbReference>
<reference evidence="2 3" key="1">
    <citation type="submission" date="2012-02" db="EMBL/GenBank/DDBJ databases">
        <title>Complete genome sequence of Phycisphaera mikurensis NBRC 102666.</title>
        <authorList>
            <person name="Ankai A."/>
            <person name="Hosoyama A."/>
            <person name="Terui Y."/>
            <person name="Sekine M."/>
            <person name="Fukai R."/>
            <person name="Kato Y."/>
            <person name="Nakamura S."/>
            <person name="Yamada-Narita S."/>
            <person name="Kawakoshi A."/>
            <person name="Fukunaga Y."/>
            <person name="Yamazaki S."/>
            <person name="Fujita N."/>
        </authorList>
    </citation>
    <scope>NUCLEOTIDE SEQUENCE [LARGE SCALE GENOMIC DNA]</scope>
    <source>
        <strain evidence="3">NBRC 102666 / KCTC 22515 / FYK2301M01</strain>
    </source>
</reference>
<proteinExistence type="predicted"/>
<dbReference type="Proteomes" id="UP000007881">
    <property type="component" value="Chromosome"/>
</dbReference>
<dbReference type="RefSeq" id="WP_014436411.1">
    <property type="nucleotide sequence ID" value="NC_017080.1"/>
</dbReference>
<sequence>MPQAPEPPNYLTPYVDAEKRLGPGFEATLWARRETQEIRFRVFAEQLDLSGKTILDAGCGPGDFAAWLQTHGIGYGRYVGIDGVEPVVEHANARGLPDAEFRAGDLVTDAALLATGSPEVTIISGTLNTMDLATATRVLENAWAGTSSVLAFNFLPDTAGPGATPQLHPAVRLPTMHLLAWALAQTWDVLYRQDYFAHGHDGTVVMRKHARA</sequence>
<evidence type="ECO:0000313" key="3">
    <source>
        <dbReference type="Proteomes" id="UP000007881"/>
    </source>
</evidence>
<gene>
    <name evidence="2" type="ordered locus">PSMK_10330</name>
</gene>
<accession>I0ID54</accession>
<dbReference type="EMBL" id="AP012338">
    <property type="protein sequence ID" value="BAM03192.1"/>
    <property type="molecule type" value="Genomic_DNA"/>
</dbReference>